<dbReference type="CDD" id="cd08501">
    <property type="entry name" value="PBP2_Lpqw"/>
    <property type="match status" value="1"/>
</dbReference>
<proteinExistence type="predicted"/>
<feature type="domain" description="Solute-binding protein family 5" evidence="2">
    <location>
        <begin position="107"/>
        <end position="487"/>
    </location>
</feature>
<dbReference type="AlphaFoldDB" id="A0LTX8"/>
<feature type="chain" id="PRO_5002626806" evidence="1">
    <location>
        <begin position="21"/>
        <end position="581"/>
    </location>
</feature>
<dbReference type="STRING" id="351607.Acel_1116"/>
<dbReference type="KEGG" id="ace:Acel_1116"/>
<dbReference type="PANTHER" id="PTHR30290">
    <property type="entry name" value="PERIPLASMIC BINDING COMPONENT OF ABC TRANSPORTER"/>
    <property type="match status" value="1"/>
</dbReference>
<evidence type="ECO:0000259" key="2">
    <source>
        <dbReference type="Pfam" id="PF00496"/>
    </source>
</evidence>
<evidence type="ECO:0000313" key="3">
    <source>
        <dbReference type="EMBL" id="ABK52888.1"/>
    </source>
</evidence>
<evidence type="ECO:0000256" key="1">
    <source>
        <dbReference type="SAM" id="SignalP"/>
    </source>
</evidence>
<dbReference type="GO" id="GO:0015833">
    <property type="term" value="P:peptide transport"/>
    <property type="evidence" value="ECO:0007669"/>
    <property type="project" value="TreeGrafter"/>
</dbReference>
<dbReference type="Proteomes" id="UP000008221">
    <property type="component" value="Chromosome"/>
</dbReference>
<dbReference type="FunCoup" id="A0LTX8">
    <property type="interactions" value="28"/>
</dbReference>
<dbReference type="eggNOG" id="COG0747">
    <property type="taxonomic scope" value="Bacteria"/>
</dbReference>
<organism evidence="3 4">
    <name type="scientific">Acidothermus cellulolyticus (strain ATCC 43068 / DSM 8971 / 11B)</name>
    <dbReference type="NCBI Taxonomy" id="351607"/>
    <lineage>
        <taxon>Bacteria</taxon>
        <taxon>Bacillati</taxon>
        <taxon>Actinomycetota</taxon>
        <taxon>Actinomycetes</taxon>
        <taxon>Acidothermales</taxon>
        <taxon>Acidothermaceae</taxon>
        <taxon>Acidothermus</taxon>
    </lineage>
</organism>
<feature type="signal peptide" evidence="1">
    <location>
        <begin position="1"/>
        <end position="20"/>
    </location>
</feature>
<dbReference type="EMBL" id="CP000481">
    <property type="protein sequence ID" value="ABK52888.1"/>
    <property type="molecule type" value="Genomic_DNA"/>
</dbReference>
<dbReference type="Gene3D" id="3.90.76.10">
    <property type="entry name" value="Dipeptide-binding Protein, Domain 1"/>
    <property type="match status" value="1"/>
</dbReference>
<dbReference type="GO" id="GO:1904680">
    <property type="term" value="F:peptide transmembrane transporter activity"/>
    <property type="evidence" value="ECO:0007669"/>
    <property type="project" value="TreeGrafter"/>
</dbReference>
<dbReference type="InParanoid" id="A0LTX8"/>
<dbReference type="PROSITE" id="PS51257">
    <property type="entry name" value="PROKAR_LIPOPROTEIN"/>
    <property type="match status" value="1"/>
</dbReference>
<dbReference type="Pfam" id="PF00496">
    <property type="entry name" value="SBP_bac_5"/>
    <property type="match status" value="1"/>
</dbReference>
<dbReference type="InterPro" id="IPR039424">
    <property type="entry name" value="SBP_5"/>
</dbReference>
<dbReference type="PANTHER" id="PTHR30290:SF65">
    <property type="entry name" value="MONOACYL PHOSPHATIDYLINOSITOL TETRAMANNOSIDE-BINDING PROTEIN LPQW-RELATED"/>
    <property type="match status" value="1"/>
</dbReference>
<dbReference type="GO" id="GO:0042597">
    <property type="term" value="C:periplasmic space"/>
    <property type="evidence" value="ECO:0007669"/>
    <property type="project" value="UniProtKB-ARBA"/>
</dbReference>
<accession>A0LTX8</accession>
<sequence length="581" mass="63283">MLGTRSGFRVAAGFAVLALAATACGSKGGGGSASQGRIKGDPNTINSVANPKKGGTFTYALEKTIDNWNILTSAGNTFETAEVMDAIYPSTFIAQPDLSVKMNDDLLLSAEVTNQNPETIVYKINPKAVWSDGVPINADDFKYVWQASANCKDCDVASSVGYTSIQSIEGSGPNNQTVTVTFKQPFSDWKSLFGPLLPAHAATPKPTDEQTLADSWNHGFADNPPKISGGPYVISSYQKDQSVTLVPNPKWYGKKGPYLDKLVFRMITDATQEPPALQNHEIDAMYPQPEVDLIKTLNGMKNVVYQEDLGLIFEHFDFNLENKALTLPVRQALFTAVNRQQILDATVKQFDPDVTVLNNRMFVPGQKGYQDNVTKYGLGTGDIAKAKDILTKAGYKIENGKLIQPDGTPFPALTMQYTVGNQIRQTECQLFAQAAKQLGVTVNVQSTDSLGKTLTNADAQHHFDVVVFAWVATPFPASGNAPLYESNKARGGDWGGNYGHWVNSQADQLLQDATSNLNPDQVIKDLNEADQLISQDAYTLPLYQKPTLLAYYNTWGNIRDNATSVGPPYNVQEWGLKPSAA</sequence>
<gene>
    <name evidence="3" type="ordered locus">Acel_1116</name>
</gene>
<dbReference type="Gene3D" id="3.10.105.10">
    <property type="entry name" value="Dipeptide-binding Protein, Domain 3"/>
    <property type="match status" value="1"/>
</dbReference>
<dbReference type="PIRSF" id="PIRSF002741">
    <property type="entry name" value="MppA"/>
    <property type="match status" value="1"/>
</dbReference>
<dbReference type="HOGENOM" id="CLU_017028_11_1_11"/>
<dbReference type="InterPro" id="IPR030678">
    <property type="entry name" value="Peptide/Ni-bd"/>
</dbReference>
<dbReference type="Gene3D" id="3.40.190.10">
    <property type="entry name" value="Periplasmic binding protein-like II"/>
    <property type="match status" value="1"/>
</dbReference>
<protein>
    <submittedName>
        <fullName evidence="3">Extracellular solute-binding protein, family 5</fullName>
    </submittedName>
</protein>
<dbReference type="SUPFAM" id="SSF53850">
    <property type="entry name" value="Periplasmic binding protein-like II"/>
    <property type="match status" value="1"/>
</dbReference>
<name>A0LTX8_ACIC1</name>
<dbReference type="OrthoDB" id="7888869at2"/>
<reference evidence="3 4" key="1">
    <citation type="journal article" date="2009" name="Genome Res.">
        <title>Complete genome of the cellulolytic thermophile Acidothermus cellulolyticus 11B provides insights into its ecophysiological and evolutionary adaptations.</title>
        <authorList>
            <person name="Barabote R.D."/>
            <person name="Xie G."/>
            <person name="Leu D.H."/>
            <person name="Normand P."/>
            <person name="Necsulea A."/>
            <person name="Daubin V."/>
            <person name="Medigue C."/>
            <person name="Adney W.S."/>
            <person name="Xu X.C."/>
            <person name="Lapidus A."/>
            <person name="Parales R.E."/>
            <person name="Detter C."/>
            <person name="Pujic P."/>
            <person name="Bruce D."/>
            <person name="Lavire C."/>
            <person name="Challacombe J.F."/>
            <person name="Brettin T.S."/>
            <person name="Berry A.M."/>
        </authorList>
    </citation>
    <scope>NUCLEOTIDE SEQUENCE [LARGE SCALE GENOMIC DNA]</scope>
    <source>
        <strain evidence="4">ATCC 43068 / DSM 8971 / 11B</strain>
    </source>
</reference>
<dbReference type="InterPro" id="IPR000914">
    <property type="entry name" value="SBP_5_dom"/>
</dbReference>
<keyword evidence="1" id="KW-0732">Signal</keyword>
<dbReference type="GO" id="GO:0043190">
    <property type="term" value="C:ATP-binding cassette (ABC) transporter complex"/>
    <property type="evidence" value="ECO:0007669"/>
    <property type="project" value="InterPro"/>
</dbReference>
<evidence type="ECO:0000313" key="4">
    <source>
        <dbReference type="Proteomes" id="UP000008221"/>
    </source>
</evidence>
<keyword evidence="4" id="KW-1185">Reference proteome</keyword>